<sequence length="387" mass="42456">MGTAFSWVSTATLPPAEVLAALNLEDTGAAVGAGECEIAGAALPQGGYVVVANAFWHALIHPAKLAALSLKATVAGCAESENVNASTAFLWRDGERIWQLTHLLDEGAGHLEIEGDAPAQTASLLEQAIARHRTEGYDAVYGVAAAVAKSCTGFRYGEDRRLRFTRLVPRKATIVAGSAQIAIEWPNQRDELTAMLGRALEAILVPLGFDVRRDPRGDEFFRTRDDTTLTVYGVGYDDHPFYTCDIFISVRQNTVEQLIASVIPQHTRSSTCDLRLAKLEGHDGFDIKSIRHIEAFIKFLGKKVPALIERCGRVRELDRIVNADRSRIDGIDFLSAEGPIVLAWLAGNPNFETMVAYADSRYDRRYVEGETPIVQLADHLRRNVPVE</sequence>
<evidence type="ECO:0000313" key="2">
    <source>
        <dbReference type="Proteomes" id="UP000295293"/>
    </source>
</evidence>
<evidence type="ECO:0000313" key="1">
    <source>
        <dbReference type="EMBL" id="TDR42077.1"/>
    </source>
</evidence>
<gene>
    <name evidence="1" type="ORF">DFR29_109133</name>
</gene>
<organism evidence="1 2">
    <name type="scientific">Tahibacter aquaticus</name>
    <dbReference type="NCBI Taxonomy" id="520092"/>
    <lineage>
        <taxon>Bacteria</taxon>
        <taxon>Pseudomonadati</taxon>
        <taxon>Pseudomonadota</taxon>
        <taxon>Gammaproteobacteria</taxon>
        <taxon>Lysobacterales</taxon>
        <taxon>Rhodanobacteraceae</taxon>
        <taxon>Tahibacter</taxon>
    </lineage>
</organism>
<keyword evidence="2" id="KW-1185">Reference proteome</keyword>
<dbReference type="AlphaFoldDB" id="A0A4R6YUQ9"/>
<accession>A0A4R6YUQ9</accession>
<dbReference type="EMBL" id="SNZH01000009">
    <property type="protein sequence ID" value="TDR42077.1"/>
    <property type="molecule type" value="Genomic_DNA"/>
</dbReference>
<dbReference type="OrthoDB" id="5916423at2"/>
<protein>
    <submittedName>
        <fullName evidence="1">Uncharacterized protein</fullName>
    </submittedName>
</protein>
<name>A0A4R6YUQ9_9GAMM</name>
<proteinExistence type="predicted"/>
<dbReference type="RefSeq" id="WP_133819570.1">
    <property type="nucleotide sequence ID" value="NZ_SNZH01000009.1"/>
</dbReference>
<comment type="caution">
    <text evidence="1">The sequence shown here is derived from an EMBL/GenBank/DDBJ whole genome shotgun (WGS) entry which is preliminary data.</text>
</comment>
<reference evidence="1 2" key="1">
    <citation type="submission" date="2019-03" db="EMBL/GenBank/DDBJ databases">
        <title>Genomic Encyclopedia of Type Strains, Phase IV (KMG-IV): sequencing the most valuable type-strain genomes for metagenomic binning, comparative biology and taxonomic classification.</title>
        <authorList>
            <person name="Goeker M."/>
        </authorList>
    </citation>
    <scope>NUCLEOTIDE SEQUENCE [LARGE SCALE GENOMIC DNA]</scope>
    <source>
        <strain evidence="1 2">DSM 21667</strain>
    </source>
</reference>
<dbReference type="Proteomes" id="UP000295293">
    <property type="component" value="Unassembled WGS sequence"/>
</dbReference>